<dbReference type="Proteomes" id="UP000284676">
    <property type="component" value="Unassembled WGS sequence"/>
</dbReference>
<feature type="domain" description="LysM" evidence="1">
    <location>
        <begin position="53"/>
        <end position="109"/>
    </location>
</feature>
<dbReference type="Pfam" id="PF01476">
    <property type="entry name" value="LysM"/>
    <property type="match status" value="1"/>
</dbReference>
<dbReference type="RefSeq" id="WP_118234143.1">
    <property type="nucleotide sequence ID" value="NZ_CAEUHP010000001.1"/>
</dbReference>
<dbReference type="InterPro" id="IPR018392">
    <property type="entry name" value="LysM"/>
</dbReference>
<comment type="caution">
    <text evidence="2">The sequence shown here is derived from an EMBL/GenBank/DDBJ whole genome shotgun (WGS) entry which is preliminary data.</text>
</comment>
<accession>A0A414PY03</accession>
<gene>
    <name evidence="2" type="ORF">DW663_04020</name>
</gene>
<dbReference type="InterPro" id="IPR036779">
    <property type="entry name" value="LysM_dom_sf"/>
</dbReference>
<dbReference type="CDD" id="cd00118">
    <property type="entry name" value="LysM"/>
    <property type="match status" value="1"/>
</dbReference>
<organism evidence="2 3">
    <name type="scientific">Fusobacterium mortiferum</name>
    <dbReference type="NCBI Taxonomy" id="850"/>
    <lineage>
        <taxon>Bacteria</taxon>
        <taxon>Fusobacteriati</taxon>
        <taxon>Fusobacteriota</taxon>
        <taxon>Fusobacteriia</taxon>
        <taxon>Fusobacteriales</taxon>
        <taxon>Fusobacteriaceae</taxon>
        <taxon>Fusobacterium</taxon>
    </lineage>
</organism>
<sequence>MKNTISILLLMSVLTYGEELSQLKAKVEIKDNKIEIKILENSRYQRERKEIRHKIEKGETLAGIAKKYSSFFRADGENKDIHEIIKLIQKNNKNIQDINLIYVGDILMIRK</sequence>
<evidence type="ECO:0000313" key="2">
    <source>
        <dbReference type="EMBL" id="RHF73444.1"/>
    </source>
</evidence>
<dbReference type="EMBL" id="QRHL01000004">
    <property type="protein sequence ID" value="RHF73444.1"/>
    <property type="molecule type" value="Genomic_DNA"/>
</dbReference>
<evidence type="ECO:0000259" key="1">
    <source>
        <dbReference type="Pfam" id="PF01476"/>
    </source>
</evidence>
<reference evidence="2 3" key="1">
    <citation type="submission" date="2018-08" db="EMBL/GenBank/DDBJ databases">
        <title>A genome reference for cultivated species of the human gut microbiota.</title>
        <authorList>
            <person name="Zou Y."/>
            <person name="Xue W."/>
            <person name="Luo G."/>
        </authorList>
    </citation>
    <scope>NUCLEOTIDE SEQUENCE [LARGE SCALE GENOMIC DNA]</scope>
    <source>
        <strain evidence="2 3">AM25-1</strain>
    </source>
</reference>
<evidence type="ECO:0000313" key="3">
    <source>
        <dbReference type="Proteomes" id="UP000284676"/>
    </source>
</evidence>
<protein>
    <submittedName>
        <fullName evidence="2">LysM domain-containing protein</fullName>
    </submittedName>
</protein>
<dbReference type="AlphaFoldDB" id="A0A414PY03"/>
<name>A0A414PY03_FUSMR</name>
<proteinExistence type="predicted"/>
<dbReference type="Gene3D" id="3.10.350.10">
    <property type="entry name" value="LysM domain"/>
    <property type="match status" value="1"/>
</dbReference>